<feature type="compositionally biased region" description="Basic residues" evidence="1">
    <location>
        <begin position="178"/>
        <end position="196"/>
    </location>
</feature>
<feature type="region of interest" description="Disordered" evidence="1">
    <location>
        <begin position="130"/>
        <end position="363"/>
    </location>
</feature>
<feature type="compositionally biased region" description="Basic residues" evidence="1">
    <location>
        <begin position="294"/>
        <end position="308"/>
    </location>
</feature>
<name>A0A6J4N8C9_9ACTN</name>
<keyword evidence="2" id="KW-0032">Aminotransferase</keyword>
<feature type="compositionally biased region" description="Basic residues" evidence="1">
    <location>
        <begin position="13"/>
        <end position="23"/>
    </location>
</feature>
<reference evidence="2" key="1">
    <citation type="submission" date="2020-02" db="EMBL/GenBank/DDBJ databases">
        <authorList>
            <person name="Meier V. D."/>
        </authorList>
    </citation>
    <scope>NUCLEOTIDE SEQUENCE</scope>
    <source>
        <strain evidence="2">AVDCRST_MAG21</strain>
    </source>
</reference>
<organism evidence="2">
    <name type="scientific">uncultured Nocardioidaceae bacterium</name>
    <dbReference type="NCBI Taxonomy" id="253824"/>
    <lineage>
        <taxon>Bacteria</taxon>
        <taxon>Bacillati</taxon>
        <taxon>Actinomycetota</taxon>
        <taxon>Actinomycetes</taxon>
        <taxon>Propionibacteriales</taxon>
        <taxon>Nocardioidaceae</taxon>
        <taxon>environmental samples</taxon>
    </lineage>
</organism>
<gene>
    <name evidence="2" type="ORF">AVDCRST_MAG21-1675</name>
</gene>
<feature type="compositionally biased region" description="Basic residues" evidence="1">
    <location>
        <begin position="134"/>
        <end position="149"/>
    </location>
</feature>
<evidence type="ECO:0000256" key="1">
    <source>
        <dbReference type="SAM" id="MobiDB-lite"/>
    </source>
</evidence>
<feature type="non-terminal residue" evidence="2">
    <location>
        <position position="363"/>
    </location>
</feature>
<dbReference type="EMBL" id="CADCUL010000150">
    <property type="protein sequence ID" value="CAA9380897.1"/>
    <property type="molecule type" value="Genomic_DNA"/>
</dbReference>
<feature type="compositionally biased region" description="Low complexity" evidence="1">
    <location>
        <begin position="314"/>
        <end position="324"/>
    </location>
</feature>
<dbReference type="GO" id="GO:0004400">
    <property type="term" value="F:histidinol-phosphate transaminase activity"/>
    <property type="evidence" value="ECO:0007669"/>
    <property type="project" value="UniProtKB-EC"/>
</dbReference>
<protein>
    <submittedName>
        <fullName evidence="2">Histidinol-phosphate aminotransferase</fullName>
        <ecNumber evidence="2">2.6.1.9</ecNumber>
    </submittedName>
</protein>
<evidence type="ECO:0000313" key="2">
    <source>
        <dbReference type="EMBL" id="CAA9380897.1"/>
    </source>
</evidence>
<keyword evidence="2" id="KW-0808">Transferase</keyword>
<feature type="non-terminal residue" evidence="2">
    <location>
        <position position="1"/>
    </location>
</feature>
<sequence>ARPRVAPGSPGAARRRTVRRTAARRAGAAQHQREPLRSQRRGGSRHGECRRAGRSRPAPLSRPRGPGVARRPCRLPVGRRRSESGQRVAVGRQRVQRGDAAADARLRRPGTHRAVVRSDVLDVSGVRPKLLHPVGHRTPGRRLRARPGRRAGADRRGGAVAGAAHLAQQPDRHAPPVRSHRGRPGRRSGDGRHRRGLCGVPSSGRAQCGLTAGRPPPAGGHAHHEQGLRAGRRTARVRSGAPRRDRRATSRAAAVPPLGGDPGGRPGRPGARRRAARAGGTAARHPRPAGARPARARTRRGRLRRQLRAVRDLPGPARHLAGPARARRARARDRTAGVATGLGRHAGRDHRVPRGAAKGAGPM</sequence>
<proteinExistence type="predicted"/>
<accession>A0A6J4N8C9</accession>
<dbReference type="EC" id="2.6.1.9" evidence="2"/>
<feature type="compositionally biased region" description="Basic and acidic residues" evidence="1">
    <location>
        <begin position="96"/>
        <end position="106"/>
    </location>
</feature>
<feature type="compositionally biased region" description="Low complexity" evidence="1">
    <location>
        <begin position="85"/>
        <end position="95"/>
    </location>
</feature>
<feature type="region of interest" description="Disordered" evidence="1">
    <location>
        <begin position="1"/>
        <end position="111"/>
    </location>
</feature>
<feature type="compositionally biased region" description="Low complexity" evidence="1">
    <location>
        <begin position="277"/>
        <end position="293"/>
    </location>
</feature>
<dbReference type="AlphaFoldDB" id="A0A6J4N8C9"/>